<accession>A0A918F6G5</accession>
<name>A0A918F6G5_9DEIO</name>
<gene>
    <name evidence="1" type="ORF">GCM10008957_27550</name>
</gene>
<evidence type="ECO:0000313" key="2">
    <source>
        <dbReference type="Proteomes" id="UP000603865"/>
    </source>
</evidence>
<reference evidence="1" key="1">
    <citation type="journal article" date="2014" name="Int. J. Syst. Evol. Microbiol.">
        <title>Complete genome sequence of Corynebacterium casei LMG S-19264T (=DSM 44701T), isolated from a smear-ripened cheese.</title>
        <authorList>
            <consortium name="US DOE Joint Genome Institute (JGI-PGF)"/>
            <person name="Walter F."/>
            <person name="Albersmeier A."/>
            <person name="Kalinowski J."/>
            <person name="Ruckert C."/>
        </authorList>
    </citation>
    <scope>NUCLEOTIDE SEQUENCE</scope>
    <source>
        <strain evidence="1">JCM 31311</strain>
    </source>
</reference>
<keyword evidence="2" id="KW-1185">Reference proteome</keyword>
<comment type="caution">
    <text evidence="1">The sequence shown here is derived from an EMBL/GenBank/DDBJ whole genome shotgun (WGS) entry which is preliminary data.</text>
</comment>
<dbReference type="AlphaFoldDB" id="A0A918F6G5"/>
<protein>
    <submittedName>
        <fullName evidence="1">Uncharacterized protein</fullName>
    </submittedName>
</protein>
<dbReference type="Proteomes" id="UP000603865">
    <property type="component" value="Unassembled WGS sequence"/>
</dbReference>
<dbReference type="EMBL" id="BMQL01000015">
    <property type="protein sequence ID" value="GGR13088.1"/>
    <property type="molecule type" value="Genomic_DNA"/>
</dbReference>
<reference evidence="1" key="2">
    <citation type="submission" date="2020-09" db="EMBL/GenBank/DDBJ databases">
        <authorList>
            <person name="Sun Q."/>
            <person name="Ohkuma M."/>
        </authorList>
    </citation>
    <scope>NUCLEOTIDE SEQUENCE</scope>
    <source>
        <strain evidence="1">JCM 31311</strain>
    </source>
</reference>
<evidence type="ECO:0000313" key="1">
    <source>
        <dbReference type="EMBL" id="GGR13088.1"/>
    </source>
</evidence>
<sequence length="106" mass="12069">MSRISDFLRGAPVLAETLTDDELDALVDAQTEELWDEYCNRLLASLTLNVQRTPLDDPRIAQRCRKTTALPRQGAAPWNTAVRVGTPPLHKQQWDCPWPTSPNTRW</sequence>
<proteinExistence type="predicted"/>
<organism evidence="1 2">
    <name type="scientific">Deinococcus ruber</name>
    <dbReference type="NCBI Taxonomy" id="1848197"/>
    <lineage>
        <taxon>Bacteria</taxon>
        <taxon>Thermotogati</taxon>
        <taxon>Deinococcota</taxon>
        <taxon>Deinococci</taxon>
        <taxon>Deinococcales</taxon>
        <taxon>Deinococcaceae</taxon>
        <taxon>Deinococcus</taxon>
    </lineage>
</organism>